<dbReference type="AlphaFoldDB" id="A0A0C2Y6T1"/>
<proteinExistence type="predicted"/>
<evidence type="ECO:0000313" key="1">
    <source>
        <dbReference type="EMBL" id="KIM45548.1"/>
    </source>
</evidence>
<dbReference type="HOGENOM" id="CLU_2223596_0_0_1"/>
<gene>
    <name evidence="1" type="ORF">M413DRAFT_442222</name>
</gene>
<dbReference type="Proteomes" id="UP000053424">
    <property type="component" value="Unassembled WGS sequence"/>
</dbReference>
<organism evidence="1 2">
    <name type="scientific">Hebeloma cylindrosporum</name>
    <dbReference type="NCBI Taxonomy" id="76867"/>
    <lineage>
        <taxon>Eukaryota</taxon>
        <taxon>Fungi</taxon>
        <taxon>Dikarya</taxon>
        <taxon>Basidiomycota</taxon>
        <taxon>Agaricomycotina</taxon>
        <taxon>Agaricomycetes</taxon>
        <taxon>Agaricomycetidae</taxon>
        <taxon>Agaricales</taxon>
        <taxon>Agaricineae</taxon>
        <taxon>Hymenogastraceae</taxon>
        <taxon>Hebeloma</taxon>
    </lineage>
</organism>
<reference evidence="2" key="2">
    <citation type="submission" date="2015-01" db="EMBL/GenBank/DDBJ databases">
        <title>Evolutionary Origins and Diversification of the Mycorrhizal Mutualists.</title>
        <authorList>
            <consortium name="DOE Joint Genome Institute"/>
            <consortium name="Mycorrhizal Genomics Consortium"/>
            <person name="Kohler A."/>
            <person name="Kuo A."/>
            <person name="Nagy L.G."/>
            <person name="Floudas D."/>
            <person name="Copeland A."/>
            <person name="Barry K.W."/>
            <person name="Cichocki N."/>
            <person name="Veneault-Fourrey C."/>
            <person name="LaButti K."/>
            <person name="Lindquist E.A."/>
            <person name="Lipzen A."/>
            <person name="Lundell T."/>
            <person name="Morin E."/>
            <person name="Murat C."/>
            <person name="Riley R."/>
            <person name="Ohm R."/>
            <person name="Sun H."/>
            <person name="Tunlid A."/>
            <person name="Henrissat B."/>
            <person name="Grigoriev I.V."/>
            <person name="Hibbett D.S."/>
            <person name="Martin F."/>
        </authorList>
    </citation>
    <scope>NUCLEOTIDE SEQUENCE [LARGE SCALE GENOMIC DNA]</scope>
    <source>
        <strain evidence="2">h7</strain>
    </source>
</reference>
<protein>
    <submittedName>
        <fullName evidence="1">Uncharacterized protein</fullName>
    </submittedName>
</protein>
<name>A0A0C2Y6T1_HEBCY</name>
<sequence>MMYDRVDMVDKDLVALSSFRRNCSFRQSSHRCLSFNFYKALFKFGFCHCLSSLFRCSCKSAGSLRTRRSDSFGNKTLDSYDGAILNKTNHKQLVQGREEAGRQASR</sequence>
<reference evidence="1 2" key="1">
    <citation type="submission" date="2014-04" db="EMBL/GenBank/DDBJ databases">
        <authorList>
            <consortium name="DOE Joint Genome Institute"/>
            <person name="Kuo A."/>
            <person name="Gay G."/>
            <person name="Dore J."/>
            <person name="Kohler A."/>
            <person name="Nagy L.G."/>
            <person name="Floudas D."/>
            <person name="Copeland A."/>
            <person name="Barry K.W."/>
            <person name="Cichocki N."/>
            <person name="Veneault-Fourrey C."/>
            <person name="LaButti K."/>
            <person name="Lindquist E.A."/>
            <person name="Lipzen A."/>
            <person name="Lundell T."/>
            <person name="Morin E."/>
            <person name="Murat C."/>
            <person name="Sun H."/>
            <person name="Tunlid A."/>
            <person name="Henrissat B."/>
            <person name="Grigoriev I.V."/>
            <person name="Hibbett D.S."/>
            <person name="Martin F."/>
            <person name="Nordberg H.P."/>
            <person name="Cantor M.N."/>
            <person name="Hua S.X."/>
        </authorList>
    </citation>
    <scope>NUCLEOTIDE SEQUENCE [LARGE SCALE GENOMIC DNA]</scope>
    <source>
        <strain evidence="2">h7</strain>
    </source>
</reference>
<keyword evidence="2" id="KW-1185">Reference proteome</keyword>
<dbReference type="EMBL" id="KN831772">
    <property type="protein sequence ID" value="KIM45548.1"/>
    <property type="molecule type" value="Genomic_DNA"/>
</dbReference>
<evidence type="ECO:0000313" key="2">
    <source>
        <dbReference type="Proteomes" id="UP000053424"/>
    </source>
</evidence>
<accession>A0A0C2Y6T1</accession>